<dbReference type="CDD" id="cd04301">
    <property type="entry name" value="NAT_SF"/>
    <property type="match status" value="1"/>
</dbReference>
<feature type="domain" description="N-acetyltransferase" evidence="1">
    <location>
        <begin position="1"/>
        <end position="153"/>
    </location>
</feature>
<dbReference type="RefSeq" id="WP_130344104.1">
    <property type="nucleotide sequence ID" value="NZ_SGWQ01000003.1"/>
</dbReference>
<accession>A0A4Q7KZK6</accession>
<sequence>MLIRRSHDDESATIRAVHAEAFRDKDKPDVEPIEAPLVDQLRESGAWLPPLSLVAVDGEEIIGHVVCTRGTVGTVPALGLGPIGVLPSRQGTGVGNALMHAVVAAADALDEPLIALLGEPKFYGRFGFVTSTEHGIEPPEAAWGAYFQVRTLEAHRPEITGTFRYAEPFERL</sequence>
<gene>
    <name evidence="2" type="ORF">EV193_103472</name>
</gene>
<dbReference type="Proteomes" id="UP000294257">
    <property type="component" value="Unassembled WGS sequence"/>
</dbReference>
<dbReference type="AlphaFoldDB" id="A0A4Q7KZK6"/>
<proteinExistence type="predicted"/>
<evidence type="ECO:0000313" key="3">
    <source>
        <dbReference type="Proteomes" id="UP000294257"/>
    </source>
</evidence>
<dbReference type="GO" id="GO:0016747">
    <property type="term" value="F:acyltransferase activity, transferring groups other than amino-acyl groups"/>
    <property type="evidence" value="ECO:0007669"/>
    <property type="project" value="InterPro"/>
</dbReference>
<name>A0A4Q7KZK6_9PSEU</name>
<organism evidence="2 3">
    <name type="scientific">Herbihabitans rhizosphaerae</name>
    <dbReference type="NCBI Taxonomy" id="1872711"/>
    <lineage>
        <taxon>Bacteria</taxon>
        <taxon>Bacillati</taxon>
        <taxon>Actinomycetota</taxon>
        <taxon>Actinomycetes</taxon>
        <taxon>Pseudonocardiales</taxon>
        <taxon>Pseudonocardiaceae</taxon>
        <taxon>Herbihabitans</taxon>
    </lineage>
</organism>
<keyword evidence="3" id="KW-1185">Reference proteome</keyword>
<dbReference type="SUPFAM" id="SSF55729">
    <property type="entry name" value="Acyl-CoA N-acyltransferases (Nat)"/>
    <property type="match status" value="1"/>
</dbReference>
<dbReference type="EMBL" id="SGWQ01000003">
    <property type="protein sequence ID" value="RZS41152.1"/>
    <property type="molecule type" value="Genomic_DNA"/>
</dbReference>
<dbReference type="PROSITE" id="PS51186">
    <property type="entry name" value="GNAT"/>
    <property type="match status" value="1"/>
</dbReference>
<evidence type="ECO:0000259" key="1">
    <source>
        <dbReference type="PROSITE" id="PS51186"/>
    </source>
</evidence>
<comment type="caution">
    <text evidence="2">The sequence shown here is derived from an EMBL/GenBank/DDBJ whole genome shotgun (WGS) entry which is preliminary data.</text>
</comment>
<dbReference type="InterPro" id="IPR016181">
    <property type="entry name" value="Acyl_CoA_acyltransferase"/>
</dbReference>
<dbReference type="Gene3D" id="3.40.630.30">
    <property type="match status" value="1"/>
</dbReference>
<protein>
    <submittedName>
        <fullName evidence="2">Putative acetyltransferase</fullName>
    </submittedName>
</protein>
<dbReference type="OrthoDB" id="9797178at2"/>
<dbReference type="Pfam" id="PF13527">
    <property type="entry name" value="Acetyltransf_9"/>
    <property type="match status" value="1"/>
</dbReference>
<evidence type="ECO:0000313" key="2">
    <source>
        <dbReference type="EMBL" id="RZS41152.1"/>
    </source>
</evidence>
<reference evidence="2 3" key="1">
    <citation type="submission" date="2019-02" db="EMBL/GenBank/DDBJ databases">
        <title>Genomic Encyclopedia of Type Strains, Phase IV (KMG-IV): sequencing the most valuable type-strain genomes for metagenomic binning, comparative biology and taxonomic classification.</title>
        <authorList>
            <person name="Goeker M."/>
        </authorList>
    </citation>
    <scope>NUCLEOTIDE SEQUENCE [LARGE SCALE GENOMIC DNA]</scope>
    <source>
        <strain evidence="2 3">DSM 101727</strain>
    </source>
</reference>
<dbReference type="InterPro" id="IPR000182">
    <property type="entry name" value="GNAT_dom"/>
</dbReference>
<keyword evidence="2" id="KW-0808">Transferase</keyword>